<accession>A0A8B6BME1</accession>
<organism evidence="1 2">
    <name type="scientific">Mytilus galloprovincialis</name>
    <name type="common">Mediterranean mussel</name>
    <dbReference type="NCBI Taxonomy" id="29158"/>
    <lineage>
        <taxon>Eukaryota</taxon>
        <taxon>Metazoa</taxon>
        <taxon>Spiralia</taxon>
        <taxon>Lophotrochozoa</taxon>
        <taxon>Mollusca</taxon>
        <taxon>Bivalvia</taxon>
        <taxon>Autobranchia</taxon>
        <taxon>Pteriomorphia</taxon>
        <taxon>Mytilida</taxon>
        <taxon>Mytiloidea</taxon>
        <taxon>Mytilidae</taxon>
        <taxon>Mytilinae</taxon>
        <taxon>Mytilus</taxon>
    </lineage>
</organism>
<reference evidence="1" key="1">
    <citation type="submission" date="2018-11" db="EMBL/GenBank/DDBJ databases">
        <authorList>
            <person name="Alioto T."/>
            <person name="Alioto T."/>
        </authorList>
    </citation>
    <scope>NUCLEOTIDE SEQUENCE</scope>
</reference>
<sequence>MAIETVRNGKVFHVANLKAFVVESSREDKYDVSLFPKENMSVCRLESVFTSYLLKKVLAWNQPVWSTEKCRQLSMNNQSRQSLDLDEKNPDLPSFYSTFNANHQKWQSDLSYLIYGHSLIYVVMDNALKLISDKCEGKNGFEPTS</sequence>
<dbReference type="EMBL" id="UYJE01000339">
    <property type="protein sequence ID" value="VDH92336.1"/>
    <property type="molecule type" value="Genomic_DNA"/>
</dbReference>
<dbReference type="AlphaFoldDB" id="A0A8B6BME1"/>
<name>A0A8B6BME1_MYTGA</name>
<evidence type="ECO:0000313" key="1">
    <source>
        <dbReference type="EMBL" id="VDH92336.1"/>
    </source>
</evidence>
<dbReference type="Proteomes" id="UP000596742">
    <property type="component" value="Unassembled WGS sequence"/>
</dbReference>
<gene>
    <name evidence="1" type="ORF">MGAL_10B026086</name>
</gene>
<proteinExistence type="predicted"/>
<protein>
    <submittedName>
        <fullName evidence="1">Uncharacterized protein</fullName>
    </submittedName>
</protein>
<evidence type="ECO:0000313" key="2">
    <source>
        <dbReference type="Proteomes" id="UP000596742"/>
    </source>
</evidence>
<comment type="caution">
    <text evidence="1">The sequence shown here is derived from an EMBL/GenBank/DDBJ whole genome shotgun (WGS) entry which is preliminary data.</text>
</comment>
<keyword evidence="2" id="KW-1185">Reference proteome</keyword>